<dbReference type="EMBL" id="CAWUHB010000053">
    <property type="protein sequence ID" value="CAK7230390.1"/>
    <property type="molecule type" value="Genomic_DNA"/>
</dbReference>
<evidence type="ECO:0000256" key="1">
    <source>
        <dbReference type="SAM" id="Phobius"/>
    </source>
</evidence>
<name>A0ABP0CH19_9PEZI</name>
<organism evidence="2 3">
    <name type="scientific">Sporothrix curviconia</name>
    <dbReference type="NCBI Taxonomy" id="1260050"/>
    <lineage>
        <taxon>Eukaryota</taxon>
        <taxon>Fungi</taxon>
        <taxon>Dikarya</taxon>
        <taxon>Ascomycota</taxon>
        <taxon>Pezizomycotina</taxon>
        <taxon>Sordariomycetes</taxon>
        <taxon>Sordariomycetidae</taxon>
        <taxon>Ophiostomatales</taxon>
        <taxon>Ophiostomataceae</taxon>
        <taxon>Sporothrix</taxon>
    </lineage>
</organism>
<reference evidence="2 3" key="1">
    <citation type="submission" date="2024-01" db="EMBL/GenBank/DDBJ databases">
        <authorList>
            <person name="Allen C."/>
            <person name="Tagirdzhanova G."/>
        </authorList>
    </citation>
    <scope>NUCLEOTIDE SEQUENCE [LARGE SCALE GENOMIC DNA]</scope>
</reference>
<evidence type="ECO:0000313" key="3">
    <source>
        <dbReference type="Proteomes" id="UP001642405"/>
    </source>
</evidence>
<evidence type="ECO:0008006" key="4">
    <source>
        <dbReference type="Google" id="ProtNLM"/>
    </source>
</evidence>
<evidence type="ECO:0000313" key="2">
    <source>
        <dbReference type="EMBL" id="CAK7230390.1"/>
    </source>
</evidence>
<accession>A0ABP0CH19</accession>
<comment type="caution">
    <text evidence="2">The sequence shown here is derived from an EMBL/GenBank/DDBJ whole genome shotgun (WGS) entry which is preliminary data.</text>
</comment>
<keyword evidence="1" id="KW-1133">Transmembrane helix</keyword>
<proteinExistence type="predicted"/>
<dbReference type="Proteomes" id="UP001642405">
    <property type="component" value="Unassembled WGS sequence"/>
</dbReference>
<sequence length="168" mass="17564">MSSNDSVIPPQAEAAVEAAKSSSTLEKLDAWGSSALPPMGLATLVAALHARPLQPFPLLFAPALMFAGYVNVAGYAIDAAGMTAAWSGLYVLLSLRGRKSHAGLISRAWTPASLRTSTRRVNTPARRVVGAAAMALGAVNCVAGGVTYATGDRVKETKAREERNRWGN</sequence>
<keyword evidence="3" id="KW-1185">Reference proteome</keyword>
<keyword evidence="1" id="KW-0812">Transmembrane</keyword>
<keyword evidence="1" id="KW-0472">Membrane</keyword>
<feature type="transmembrane region" description="Helical" evidence="1">
    <location>
        <begin position="72"/>
        <end position="93"/>
    </location>
</feature>
<protein>
    <recommendedName>
        <fullName evidence="4">Altered inheritance of mitochondria protein 19</fullName>
    </recommendedName>
</protein>
<gene>
    <name evidence="2" type="ORF">SCUCBS95973_007556</name>
</gene>